<dbReference type="RefSeq" id="WP_068225229.1">
    <property type="nucleotide sequence ID" value="NZ_CP139724.1"/>
</dbReference>
<comment type="caution">
    <text evidence="2">The sequence shown here is derived from an EMBL/GenBank/DDBJ whole genome shotgun (WGS) entry which is preliminary data.</text>
</comment>
<proteinExistence type="predicted"/>
<keyword evidence="3" id="KW-1185">Reference proteome</keyword>
<feature type="chain" id="PRO_5007573865" evidence="1">
    <location>
        <begin position="20"/>
        <end position="148"/>
    </location>
</feature>
<sequence length="148" mass="17167">MKKLLLSILSLFTLQIALNAQNTTLEIHSNGFKPEDKVSIKFHDGGSYKIDPSTEVQTIQMDINEPKRGIILIRKPNRLFFKSHWKEIYIDPGKNVVKLERRRFRRKTSLTGSSSNTMFQAYLKGSKKDRLSIQKENPNHPFFNSCKN</sequence>
<feature type="signal peptide" evidence="1">
    <location>
        <begin position="1"/>
        <end position="19"/>
    </location>
</feature>
<evidence type="ECO:0000313" key="2">
    <source>
        <dbReference type="EMBL" id="KYG71218.1"/>
    </source>
</evidence>
<dbReference type="AlphaFoldDB" id="A0A150WXK5"/>
<evidence type="ECO:0000256" key="1">
    <source>
        <dbReference type="SAM" id="SignalP"/>
    </source>
</evidence>
<keyword evidence="1" id="KW-0732">Signal</keyword>
<gene>
    <name evidence="2" type="ORF">AWW68_18595</name>
</gene>
<accession>A0A150WXK5</accession>
<dbReference type="EMBL" id="LRPC01000033">
    <property type="protein sequence ID" value="KYG71218.1"/>
    <property type="molecule type" value="Genomic_DNA"/>
</dbReference>
<name>A0A150WXK5_9BACT</name>
<evidence type="ECO:0000313" key="3">
    <source>
        <dbReference type="Proteomes" id="UP000075606"/>
    </source>
</evidence>
<reference evidence="2 3" key="1">
    <citation type="submission" date="2016-01" db="EMBL/GenBank/DDBJ databases">
        <title>Genome sequencing of Roseivirga spongicola UST030701-084.</title>
        <authorList>
            <person name="Selvaratnam C."/>
            <person name="Thevarajoo S."/>
            <person name="Goh K.M."/>
            <person name="Ee R."/>
            <person name="Chan K.-G."/>
            <person name="Chong C.S."/>
        </authorList>
    </citation>
    <scope>NUCLEOTIDE SEQUENCE [LARGE SCALE GENOMIC DNA]</scope>
    <source>
        <strain evidence="2 3">UST030701-084</strain>
    </source>
</reference>
<organism evidence="2 3">
    <name type="scientific">Roseivirga spongicola</name>
    <dbReference type="NCBI Taxonomy" id="333140"/>
    <lineage>
        <taxon>Bacteria</taxon>
        <taxon>Pseudomonadati</taxon>
        <taxon>Bacteroidota</taxon>
        <taxon>Cytophagia</taxon>
        <taxon>Cytophagales</taxon>
        <taxon>Roseivirgaceae</taxon>
        <taxon>Roseivirga</taxon>
    </lineage>
</organism>
<dbReference type="Proteomes" id="UP000075606">
    <property type="component" value="Unassembled WGS sequence"/>
</dbReference>
<dbReference type="STRING" id="333140.AWW68_18595"/>
<protein>
    <submittedName>
        <fullName evidence="2">Uncharacterized protein</fullName>
    </submittedName>
</protein>